<dbReference type="Pfam" id="PF18942">
    <property type="entry name" value="DUF5689"/>
    <property type="match status" value="1"/>
</dbReference>
<dbReference type="InterPro" id="IPR043744">
    <property type="entry name" value="DUF5689"/>
</dbReference>
<evidence type="ECO:0000313" key="2">
    <source>
        <dbReference type="EMBL" id="SMG10094.1"/>
    </source>
</evidence>
<dbReference type="Proteomes" id="UP000192980">
    <property type="component" value="Unassembled WGS sequence"/>
</dbReference>
<dbReference type="EMBL" id="FXAU01000001">
    <property type="protein sequence ID" value="SMG10094.1"/>
    <property type="molecule type" value="Genomic_DNA"/>
</dbReference>
<protein>
    <recommendedName>
        <fullName evidence="1">DUF5689 domain-containing protein</fullName>
    </recommendedName>
</protein>
<name>A0A1X7I6D7_9SPHI</name>
<dbReference type="STRING" id="561061.SAMN05660862_0505"/>
<gene>
    <name evidence="2" type="ORF">SAMN05660862_0505</name>
</gene>
<keyword evidence="3" id="KW-1185">Reference proteome</keyword>
<organism evidence="2 3">
    <name type="scientific">Sphingobacterium psychroaquaticum</name>
    <dbReference type="NCBI Taxonomy" id="561061"/>
    <lineage>
        <taxon>Bacteria</taxon>
        <taxon>Pseudomonadati</taxon>
        <taxon>Bacteroidota</taxon>
        <taxon>Sphingobacteriia</taxon>
        <taxon>Sphingobacteriales</taxon>
        <taxon>Sphingobacteriaceae</taxon>
        <taxon>Sphingobacterium</taxon>
    </lineage>
</organism>
<accession>A0A1X7I6D7</accession>
<dbReference type="AlphaFoldDB" id="A0A1X7I6D7"/>
<proteinExistence type="predicted"/>
<evidence type="ECO:0000259" key="1">
    <source>
        <dbReference type="Pfam" id="PF18942"/>
    </source>
</evidence>
<evidence type="ECO:0000313" key="3">
    <source>
        <dbReference type="Proteomes" id="UP000192980"/>
    </source>
</evidence>
<feature type="domain" description="DUF5689" evidence="1">
    <location>
        <begin position="229"/>
        <end position="433"/>
    </location>
</feature>
<sequence length="712" mass="78515">MFLLAFACKKDDAAYLKFSELGTTVKEYTVSAEPGQVEIKVLSNGAFDATVPAENNWLKLSGTKLKGDTSFLMVYDGNDGFPRKSQVALYAPESERFDTVWVKQQGKQTPVLNFPTLNTTVLGNGGRVTGKLETNIPFEDIKVQVVYPTPDVTPWVNNDFSLEKSTSDFSFSVQPNPDQNELRSVQLRLSYTDGWGVEHVSTLYLLQANAQNMFGTKAEFPEVRVWAGEKITKDLFIEGVVVSDVGNQNVGDFVQTTPTVINYTQNDRTVYVQSVDGRYGFRILTNTVADNIFKRYSKVQVLLKGVAVEKESNPDHYTLTGVTSMMVMSQVEGNASQLPVKQKYMSELTDDDIYTFVTLKDVEFPVRKGSFTPINEGYSTLFSAHRVAKYPLLMRDIQGNSMFTMTNTRTSYRRDGAILPYGSGKLSGIIVHENFTRFEYEDGVSDEDYGNIGRYQIRHLTKDDIKMAASVDQGFSSLLVEYQYPNITNGVAFPTYGSNGKMSFSAPTVNLGMNIDYSYLGPVGATNLGNTNQYGNGVLTGAGTKQNTATTTNSDGKGAVTNGAITASTMWWNYDKNRGEGFVVEFSSQGISSSQLSLQLTALNLVGGTGKGAPRFWKVEWSTHGNMDGAWTKIQSFTVPDAPLWANTTIHQLAAYKNINMKLPLALLGQEKVFLRLVVDKNLGSDGNSYASEPLSVSTTTGIGYLAIRYNK</sequence>
<reference evidence="2 3" key="1">
    <citation type="submission" date="2017-04" db="EMBL/GenBank/DDBJ databases">
        <authorList>
            <person name="Afonso C.L."/>
            <person name="Miller P.J."/>
            <person name="Scott M.A."/>
            <person name="Spackman E."/>
            <person name="Goraichik I."/>
            <person name="Dimitrov K.M."/>
            <person name="Suarez D.L."/>
            <person name="Swayne D.E."/>
        </authorList>
    </citation>
    <scope>NUCLEOTIDE SEQUENCE [LARGE SCALE GENOMIC DNA]</scope>
    <source>
        <strain evidence="2 3">DSM 22418</strain>
    </source>
</reference>